<name>A0A438K414_VITVI</name>
<feature type="domain" description="Reverse transcriptase Ty1/copia-type" evidence="3">
    <location>
        <begin position="438"/>
        <end position="681"/>
    </location>
</feature>
<sequence length="921" mass="105861">MLMENFLRSKEYWTVVSGVAEPTEGVVLTDAQKTEFEGLKLRDLKAKNYLFQAIDRSILETILCKDTAKHIWDSMKKKYQGESVTDYFSRTMAIVNKIRIHGDKTEDVLIVEKILRSLTPNFNFVVCSIEEANDVGLLSIDELQSSLLVHEQKLTNKKKEQALKALSENHSTPSRADRERGRDRGRGRGGINNNDRGNQQQNHCHQESQFQGRGRGRGDHHSTTYKSKSTDKSNVECYRCHSNHMCGEKKAFSDLDESFRSSVKFGDNSKISVMGKGKEEAWNGRKPVVDHFRIFGCIAYAHIPDEKRRNLDKKGEKCIFLGVSDKSKAYKLYNPNTMKIVISRDVVFDEKGTWSWKQNGVKENIPVDFDDDEKWQQPMENEQEKEVTQNVTGVDQGDDPLTYFALFSYCDPTIFETAVKEPKWRKTMDAEITAIERNDTWELCDLPKRQKTIGVKWVYKTKLKENGEVDKHKARLVAKGYKQEFGVDYKEVFAPVARHDTIRLVIAMADQNSWLIFQLDVKSAFLHGDLKEEVIIDQPPGYAKLGNEHKVCKLKKALYGLKQAPWAWYNRIETYFLNKGFQKCPYEHTLFIKIEDEGKMLIVCLYVDDLIYIGNNTAMFESFKKSMMAEFEMSDLGMMHYFLGIEVMQSSTGIFISQKKYVAEILDRIQMKDCNPVNTPSEFGMKLNKDNGGKNVDDTLYKQIVGSLMYLTATRPDIMHVVSVISIYMECPTEIHLLAAKRIFRYLQGTKEFGLFYKNGEKLDLFGFTDSDYAGDLDDRKSTSGYVLMMGTRAISWSSNKQPIVTLSSIEAEFVAATTCAFQAIWLKKILKELHFKEERPTQIYCDNSSAIKLSKNPVLHGRSKHIDVKYHFLRDLMNDGVINLIYYRNEDQITDILTKSLKFPTFQKFGKLLGVCTSNI</sequence>
<evidence type="ECO:0000259" key="3">
    <source>
        <dbReference type="Pfam" id="PF07727"/>
    </source>
</evidence>
<dbReference type="PANTHER" id="PTHR11439">
    <property type="entry name" value="GAG-POL-RELATED RETROTRANSPOSON"/>
    <property type="match status" value="1"/>
</dbReference>
<dbReference type="GO" id="GO:0004190">
    <property type="term" value="F:aspartic-type endopeptidase activity"/>
    <property type="evidence" value="ECO:0007669"/>
    <property type="project" value="UniProtKB-KW"/>
</dbReference>
<feature type="compositionally biased region" description="Basic and acidic residues" evidence="2">
    <location>
        <begin position="175"/>
        <end position="186"/>
    </location>
</feature>
<dbReference type="Pfam" id="PF25597">
    <property type="entry name" value="SH3_retrovirus"/>
    <property type="match status" value="1"/>
</dbReference>
<protein>
    <submittedName>
        <fullName evidence="6">Retrovirus-related Pol polyprotein from transposon TNT 1-94</fullName>
    </submittedName>
</protein>
<proteinExistence type="predicted"/>
<evidence type="ECO:0000313" key="6">
    <source>
        <dbReference type="EMBL" id="RVX15943.1"/>
    </source>
</evidence>
<keyword evidence="1" id="KW-0378">Hydrolase</keyword>
<dbReference type="CDD" id="cd09272">
    <property type="entry name" value="RNase_HI_RT_Ty1"/>
    <property type="match status" value="1"/>
</dbReference>
<dbReference type="Pfam" id="PF22936">
    <property type="entry name" value="Pol_BBD"/>
    <property type="match status" value="1"/>
</dbReference>
<feature type="domain" description="Retrovirus-related Pol polyprotein from transposon TNT 1-94-like beta-barrel" evidence="4">
    <location>
        <begin position="242"/>
        <end position="278"/>
    </location>
</feature>
<feature type="region of interest" description="Disordered" evidence="2">
    <location>
        <begin position="164"/>
        <end position="228"/>
    </location>
</feature>
<gene>
    <name evidence="6" type="primary">POLX_359</name>
    <name evidence="6" type="ORF">CK203_005673</name>
</gene>
<comment type="caution">
    <text evidence="6">The sequence shown here is derived from an EMBL/GenBank/DDBJ whole genome shotgun (WGS) entry which is preliminary data.</text>
</comment>
<keyword evidence="1" id="KW-0645">Protease</keyword>
<dbReference type="Proteomes" id="UP000288805">
    <property type="component" value="Unassembled WGS sequence"/>
</dbReference>
<evidence type="ECO:0000259" key="4">
    <source>
        <dbReference type="Pfam" id="PF22936"/>
    </source>
</evidence>
<evidence type="ECO:0000313" key="7">
    <source>
        <dbReference type="Proteomes" id="UP000288805"/>
    </source>
</evidence>
<accession>A0A438K414</accession>
<dbReference type="AlphaFoldDB" id="A0A438K414"/>
<dbReference type="InterPro" id="IPR043502">
    <property type="entry name" value="DNA/RNA_pol_sf"/>
</dbReference>
<dbReference type="SUPFAM" id="SSF56672">
    <property type="entry name" value="DNA/RNA polymerases"/>
    <property type="match status" value="1"/>
</dbReference>
<dbReference type="InterPro" id="IPR054722">
    <property type="entry name" value="PolX-like_BBD"/>
</dbReference>
<keyword evidence="1" id="KW-0064">Aspartyl protease</keyword>
<organism evidence="6 7">
    <name type="scientific">Vitis vinifera</name>
    <name type="common">Grape</name>
    <dbReference type="NCBI Taxonomy" id="29760"/>
    <lineage>
        <taxon>Eukaryota</taxon>
        <taxon>Viridiplantae</taxon>
        <taxon>Streptophyta</taxon>
        <taxon>Embryophyta</taxon>
        <taxon>Tracheophyta</taxon>
        <taxon>Spermatophyta</taxon>
        <taxon>Magnoliopsida</taxon>
        <taxon>eudicotyledons</taxon>
        <taxon>Gunneridae</taxon>
        <taxon>Pentapetalae</taxon>
        <taxon>rosids</taxon>
        <taxon>Vitales</taxon>
        <taxon>Vitaceae</taxon>
        <taxon>Viteae</taxon>
        <taxon>Vitis</taxon>
    </lineage>
</organism>
<dbReference type="EMBL" id="QGNW01000017">
    <property type="protein sequence ID" value="RVX15943.1"/>
    <property type="molecule type" value="Genomic_DNA"/>
</dbReference>
<reference evidence="6 7" key="1">
    <citation type="journal article" date="2018" name="PLoS Genet.">
        <title>Population sequencing reveals clonal diversity and ancestral inbreeding in the grapevine cultivar Chardonnay.</title>
        <authorList>
            <person name="Roach M.J."/>
            <person name="Johnson D.L."/>
            <person name="Bohlmann J."/>
            <person name="van Vuuren H.J."/>
            <person name="Jones S.J."/>
            <person name="Pretorius I.S."/>
            <person name="Schmidt S.A."/>
            <person name="Borneman A.R."/>
        </authorList>
    </citation>
    <scope>NUCLEOTIDE SEQUENCE [LARGE SCALE GENOMIC DNA]</scope>
    <source>
        <strain evidence="7">cv. Chardonnay</strain>
        <tissue evidence="6">Leaf</tissue>
    </source>
</reference>
<evidence type="ECO:0000256" key="1">
    <source>
        <dbReference type="ARBA" id="ARBA00022750"/>
    </source>
</evidence>
<dbReference type="Pfam" id="PF07727">
    <property type="entry name" value="RVT_2"/>
    <property type="match status" value="1"/>
</dbReference>
<feature type="compositionally biased region" description="Low complexity" evidence="2">
    <location>
        <begin position="191"/>
        <end position="202"/>
    </location>
</feature>
<feature type="domain" description="Retroviral polymerase SH3-like" evidence="5">
    <location>
        <begin position="297"/>
        <end position="359"/>
    </location>
</feature>
<dbReference type="InterPro" id="IPR013103">
    <property type="entry name" value="RVT_2"/>
</dbReference>
<evidence type="ECO:0000256" key="2">
    <source>
        <dbReference type="SAM" id="MobiDB-lite"/>
    </source>
</evidence>
<dbReference type="InterPro" id="IPR057670">
    <property type="entry name" value="SH3_retrovirus"/>
</dbReference>
<feature type="compositionally biased region" description="Basic and acidic residues" evidence="2">
    <location>
        <begin position="216"/>
        <end position="228"/>
    </location>
</feature>
<dbReference type="Pfam" id="PF14223">
    <property type="entry name" value="Retrotran_gag_2"/>
    <property type="match status" value="1"/>
</dbReference>
<dbReference type="PANTHER" id="PTHR11439:SF517">
    <property type="entry name" value="CYSTEINE-RICH RLK (RECEPTOR-LIKE PROTEIN KINASE) 8"/>
    <property type="match status" value="1"/>
</dbReference>
<evidence type="ECO:0000259" key="5">
    <source>
        <dbReference type="Pfam" id="PF25597"/>
    </source>
</evidence>